<keyword evidence="1" id="KW-0732">Signal</keyword>
<dbReference type="AlphaFoldDB" id="A0A1H1RKU2"/>
<dbReference type="PIRSF" id="PIRSF019271">
    <property type="entry name" value="Acid_Ptase_C"/>
    <property type="match status" value="1"/>
</dbReference>
<dbReference type="SFLD" id="SFLDG01125">
    <property type="entry name" value="C1.1:_Acid_Phosphatase_Like"/>
    <property type="match status" value="1"/>
</dbReference>
<dbReference type="InterPro" id="IPR006423">
    <property type="entry name" value="Lipo_e_P4"/>
</dbReference>
<name>A0A1H1RKU2_9MICO</name>
<dbReference type="Pfam" id="PF03767">
    <property type="entry name" value="Acid_phosphat_B"/>
    <property type="match status" value="1"/>
</dbReference>
<organism evidence="2 3">
    <name type="scientific">Brevibacterium siliguriense</name>
    <dbReference type="NCBI Taxonomy" id="1136497"/>
    <lineage>
        <taxon>Bacteria</taxon>
        <taxon>Bacillati</taxon>
        <taxon>Actinomycetota</taxon>
        <taxon>Actinomycetes</taxon>
        <taxon>Micrococcales</taxon>
        <taxon>Brevibacteriaceae</taxon>
        <taxon>Brevibacterium</taxon>
    </lineage>
</organism>
<dbReference type="NCBIfam" id="TIGR01533">
    <property type="entry name" value="lipo_e_P4"/>
    <property type="match status" value="1"/>
</dbReference>
<dbReference type="EMBL" id="LT629766">
    <property type="protein sequence ID" value="SDS35589.1"/>
    <property type="molecule type" value="Genomic_DNA"/>
</dbReference>
<protein>
    <submittedName>
        <fullName evidence="2">5'-nucleotidase, lipoprotein e(P4) family</fullName>
    </submittedName>
</protein>
<sequence>MKKALVPGLTILLVLIVGVIGYILNSGPNTGENTAESSDDCDVSKYTMGVKWQQQSAEAMALQGQTYEMATRQLDRAVAAAPDDEDLAIMTDLDETAIDNSKLLARDIAECHDFSGWDTWDDWEENGEPTMIPGALEFFEHADQLGVDIYYVSDRTEENRAANVEAIAKLGLPQADDEHVMLLGPPKDERRAKVESNHTLLMQLGDTLHDFDGAFEDTSVDEQRKLVEKNRAKFGTEWIVLPNPTYGDWSESDLDEWEAPVRADD</sequence>
<dbReference type="InterPro" id="IPR005519">
    <property type="entry name" value="Acid_phosphat_B-like"/>
</dbReference>
<dbReference type="PANTHER" id="PTHR31284">
    <property type="entry name" value="ACID PHOSPHATASE-LIKE PROTEIN"/>
    <property type="match status" value="1"/>
</dbReference>
<keyword evidence="3" id="KW-1185">Reference proteome</keyword>
<dbReference type="OrthoDB" id="395856at2"/>
<dbReference type="InterPro" id="IPR023214">
    <property type="entry name" value="HAD_sf"/>
</dbReference>
<evidence type="ECO:0000256" key="1">
    <source>
        <dbReference type="ARBA" id="ARBA00022729"/>
    </source>
</evidence>
<gene>
    <name evidence="2" type="ORF">SAMN04489752_1532</name>
</gene>
<dbReference type="Proteomes" id="UP000199597">
    <property type="component" value="Chromosome I"/>
</dbReference>
<proteinExistence type="predicted"/>
<dbReference type="RefSeq" id="WP_092012010.1">
    <property type="nucleotide sequence ID" value="NZ_LT629766.1"/>
</dbReference>
<evidence type="ECO:0000313" key="3">
    <source>
        <dbReference type="Proteomes" id="UP000199597"/>
    </source>
</evidence>
<reference evidence="3" key="1">
    <citation type="submission" date="2016-10" db="EMBL/GenBank/DDBJ databases">
        <authorList>
            <person name="Varghese N."/>
            <person name="Submissions S."/>
        </authorList>
    </citation>
    <scope>NUCLEOTIDE SEQUENCE [LARGE SCALE GENOMIC DNA]</scope>
    <source>
        <strain evidence="3">DSM 23676</strain>
    </source>
</reference>
<dbReference type="GO" id="GO:0009279">
    <property type="term" value="C:cell outer membrane"/>
    <property type="evidence" value="ECO:0007669"/>
    <property type="project" value="InterPro"/>
</dbReference>
<dbReference type="SFLD" id="SFLDS00003">
    <property type="entry name" value="Haloacid_Dehalogenase"/>
    <property type="match status" value="1"/>
</dbReference>
<accession>A0A1H1RKU2</accession>
<dbReference type="SUPFAM" id="SSF56784">
    <property type="entry name" value="HAD-like"/>
    <property type="match status" value="1"/>
</dbReference>
<dbReference type="PANTHER" id="PTHR31284:SF10">
    <property type="entry name" value="ACID PHOSPHATASE-LIKE PROTEIN"/>
    <property type="match status" value="1"/>
</dbReference>
<evidence type="ECO:0000313" key="2">
    <source>
        <dbReference type="EMBL" id="SDS35589.1"/>
    </source>
</evidence>
<keyword evidence="2" id="KW-0449">Lipoprotein</keyword>
<dbReference type="Gene3D" id="3.40.50.1000">
    <property type="entry name" value="HAD superfamily/HAD-like"/>
    <property type="match status" value="1"/>
</dbReference>
<dbReference type="InterPro" id="IPR036412">
    <property type="entry name" value="HAD-like_sf"/>
</dbReference>